<feature type="non-terminal residue" evidence="3">
    <location>
        <position position="1"/>
    </location>
</feature>
<evidence type="ECO:0000313" key="4">
    <source>
        <dbReference type="Proteomes" id="UP001152803"/>
    </source>
</evidence>
<feature type="compositionally biased region" description="Polar residues" evidence="1">
    <location>
        <begin position="813"/>
        <end position="823"/>
    </location>
</feature>
<feature type="compositionally biased region" description="Polar residues" evidence="1">
    <location>
        <begin position="724"/>
        <end position="749"/>
    </location>
</feature>
<feature type="transmembrane region" description="Helical" evidence="2">
    <location>
        <begin position="262"/>
        <end position="286"/>
    </location>
</feature>
<name>A0A9Q1D3T0_CONCO</name>
<feature type="compositionally biased region" description="Basic and acidic residues" evidence="1">
    <location>
        <begin position="824"/>
        <end position="847"/>
    </location>
</feature>
<dbReference type="PANTHER" id="PTHR46104:SF1">
    <property type="entry name" value="GENE 9195-RELATED"/>
    <property type="match status" value="1"/>
</dbReference>
<keyword evidence="2" id="KW-1133">Transmembrane helix</keyword>
<feature type="compositionally biased region" description="Basic and acidic residues" evidence="1">
    <location>
        <begin position="104"/>
        <end position="115"/>
    </location>
</feature>
<evidence type="ECO:0000256" key="1">
    <source>
        <dbReference type="SAM" id="MobiDB-lite"/>
    </source>
</evidence>
<evidence type="ECO:0000313" key="3">
    <source>
        <dbReference type="EMBL" id="KAJ8256944.1"/>
    </source>
</evidence>
<dbReference type="AlphaFoldDB" id="A0A9Q1D3T0"/>
<keyword evidence="2" id="KW-0472">Membrane</keyword>
<keyword evidence="4" id="KW-1185">Reference proteome</keyword>
<dbReference type="OrthoDB" id="439917at2759"/>
<dbReference type="PANTHER" id="PTHR46104">
    <property type="entry name" value="GENE 9195-RELATED-RELATED"/>
    <property type="match status" value="1"/>
</dbReference>
<dbReference type="Proteomes" id="UP001152803">
    <property type="component" value="Unassembled WGS sequence"/>
</dbReference>
<keyword evidence="2" id="KW-0812">Transmembrane</keyword>
<sequence length="908" mass="100515">SVELGICHCERYVAVEELCNASCLSSLPLISARMAPDGQLLLKVKGQEQSSVWSREVVDILGPDVHVKTIGNVHFVQFSPDGVFGWILTNQTLIDTFISAEPKTQQERESRRRTDSNNSRDFSNSPPVPRIPNPIACLAANDMLLIQLSINYTDRHLSHFPVYQKDHLFSSNPSWDFGAFRKLEQLIKHSQYNSSRFAHVFTESGKYVFLDNAVSDWSLMVVVSERGTECHPAGSVFQPSSPAQLVRHGIVRQPRLNLLPNWGLITGVLGLLVLLIVVLIITALVLKPNRVGLITQRRPKPKWRSLGEPSIPPGYVYAGGSMDVCDVLGHRGVGEGAEAEEPAVCRGYKNGRVELEEFNVKTLYDKLEDQTLHLVSQLAKHRKDNLEFYRNICQQTDSLKDFLENMDVTKLSQLKELLSLKPGEKEAAKDRSVTLLEATLKAVEGLMYRAEGESWARQDVAAGACPGDVGDCGVHTGYIHGFPDSTQFSSPDMAEPKTLQVTAPHSSVNQQSTAGCLSEQDLSKLMALTPLSKTLQEIQQSLQSLPSAEEGATTKDFIQTLHHAVSALSLALFHSSFTSRINKVLEIKEELTDALAEEFLSVKVPTITGFSEHQLADRSRKFKFFKLQQYLQDRKSNQSQGKVAEPGSETAVKVVSVEQEIDRLNEVFLQLSVGLQGRAEKRAEHGFSSPTQGTVESCLSRHGTLLLDLKRRCVAQRLSEMQTQLPQLSMQQPGSQEPGSQEPGSQGPESQKLDNQEAVGQGPENQKPGNQEAVGQRPDNQKPDNQEAVGQGPDNQKPDNQEAVGQGPDNQKPDNQGPASQKSDNQKPDYQRPENELAEVQKQDSHNLETQLTENIQTPFRTDLDEQKPPVQTFHSQKSEDHKPEILGPNRQTSEGLITEEGGLPAVF</sequence>
<reference evidence="3" key="1">
    <citation type="journal article" date="2023" name="Science">
        <title>Genome structures resolve the early diversification of teleost fishes.</title>
        <authorList>
            <person name="Parey E."/>
            <person name="Louis A."/>
            <person name="Montfort J."/>
            <person name="Bouchez O."/>
            <person name="Roques C."/>
            <person name="Iampietro C."/>
            <person name="Lluch J."/>
            <person name="Castinel A."/>
            <person name="Donnadieu C."/>
            <person name="Desvignes T."/>
            <person name="Floi Bucao C."/>
            <person name="Jouanno E."/>
            <person name="Wen M."/>
            <person name="Mejri S."/>
            <person name="Dirks R."/>
            <person name="Jansen H."/>
            <person name="Henkel C."/>
            <person name="Chen W.J."/>
            <person name="Zahm M."/>
            <person name="Cabau C."/>
            <person name="Klopp C."/>
            <person name="Thompson A.W."/>
            <person name="Robinson-Rechavi M."/>
            <person name="Braasch I."/>
            <person name="Lecointre G."/>
            <person name="Bobe J."/>
            <person name="Postlethwait J.H."/>
            <person name="Berthelot C."/>
            <person name="Roest Crollius H."/>
            <person name="Guiguen Y."/>
        </authorList>
    </citation>
    <scope>NUCLEOTIDE SEQUENCE</scope>
    <source>
        <strain evidence="3">Concon-B</strain>
    </source>
</reference>
<feature type="region of interest" description="Disordered" evidence="1">
    <location>
        <begin position="99"/>
        <end position="128"/>
    </location>
</feature>
<feature type="region of interest" description="Disordered" evidence="1">
    <location>
        <begin position="724"/>
        <end position="908"/>
    </location>
</feature>
<feature type="compositionally biased region" description="Polar residues" evidence="1">
    <location>
        <begin position="848"/>
        <end position="860"/>
    </location>
</feature>
<gene>
    <name evidence="3" type="ORF">COCON_G00190960</name>
</gene>
<feature type="compositionally biased region" description="Low complexity" evidence="1">
    <location>
        <begin position="116"/>
        <end position="125"/>
    </location>
</feature>
<proteinExistence type="predicted"/>
<organism evidence="3 4">
    <name type="scientific">Conger conger</name>
    <name type="common">Conger eel</name>
    <name type="synonym">Muraena conger</name>
    <dbReference type="NCBI Taxonomy" id="82655"/>
    <lineage>
        <taxon>Eukaryota</taxon>
        <taxon>Metazoa</taxon>
        <taxon>Chordata</taxon>
        <taxon>Craniata</taxon>
        <taxon>Vertebrata</taxon>
        <taxon>Euteleostomi</taxon>
        <taxon>Actinopterygii</taxon>
        <taxon>Neopterygii</taxon>
        <taxon>Teleostei</taxon>
        <taxon>Anguilliformes</taxon>
        <taxon>Congridae</taxon>
        <taxon>Conger</taxon>
    </lineage>
</organism>
<accession>A0A9Q1D3T0</accession>
<protein>
    <submittedName>
        <fullName evidence="3">Uncharacterized protein</fullName>
    </submittedName>
</protein>
<evidence type="ECO:0000256" key="2">
    <source>
        <dbReference type="SAM" id="Phobius"/>
    </source>
</evidence>
<comment type="caution">
    <text evidence="3">The sequence shown here is derived from an EMBL/GenBank/DDBJ whole genome shotgun (WGS) entry which is preliminary data.</text>
</comment>
<dbReference type="EMBL" id="JAFJMO010000014">
    <property type="protein sequence ID" value="KAJ8256944.1"/>
    <property type="molecule type" value="Genomic_DNA"/>
</dbReference>